<accession>A0A516TMY7</accession>
<evidence type="ECO:0000313" key="1">
    <source>
        <dbReference type="EMBL" id="QDQ42606.1"/>
    </source>
</evidence>
<dbReference type="KEGG" id="mkc:kam1_1383"/>
<organism evidence="1 2">
    <name type="scientific">Methylacidiphilum kamchatkense Kam1</name>
    <dbReference type="NCBI Taxonomy" id="1202785"/>
    <lineage>
        <taxon>Bacteria</taxon>
        <taxon>Pseudomonadati</taxon>
        <taxon>Verrucomicrobiota</taxon>
        <taxon>Methylacidiphilae</taxon>
        <taxon>Methylacidiphilales</taxon>
        <taxon>Methylacidiphilaceae</taxon>
        <taxon>Methylacidiphilum (ex Ratnadevi et al. 2023)</taxon>
    </lineage>
</organism>
<sequence length="56" mass="6967">MRFAANLRNYNTLEILLQFLHLHDNKKCKKNNLLNFLVLFSFERYPLQRLFLNKRR</sequence>
<dbReference type="Proteomes" id="UP000315925">
    <property type="component" value="Chromosome"/>
</dbReference>
<gene>
    <name evidence="1" type="ORF">kam1_1383</name>
</gene>
<dbReference type="STRING" id="1202785.A946_01580"/>
<proteinExistence type="predicted"/>
<dbReference type="EMBL" id="CP037899">
    <property type="protein sequence ID" value="QDQ42606.1"/>
    <property type="molecule type" value="Genomic_DNA"/>
</dbReference>
<name>A0A516TMY7_9BACT</name>
<reference evidence="2" key="1">
    <citation type="submission" date="2019-03" db="EMBL/GenBank/DDBJ databases">
        <title>Complete genome of Methylacidiphilum kamchatkense Kam1.</title>
        <authorList>
            <person name="Kruse T."/>
            <person name="Murarilal Ratnadevi C."/>
            <person name="Erikstad H.-A."/>
            <person name="Birkeland N.-K."/>
        </authorList>
    </citation>
    <scope>NUCLEOTIDE SEQUENCE [LARGE SCALE GENOMIC DNA]</scope>
    <source>
        <strain evidence="2">kam1</strain>
    </source>
</reference>
<protein>
    <submittedName>
        <fullName evidence="1">Uncharacterized protein</fullName>
    </submittedName>
</protein>
<evidence type="ECO:0000313" key="2">
    <source>
        <dbReference type="Proteomes" id="UP000315925"/>
    </source>
</evidence>
<dbReference type="AlphaFoldDB" id="A0A516TMY7"/>